<dbReference type="Gene3D" id="1.10.287.990">
    <property type="entry name" value="Fe,Mn superoxide dismutase (SOD) domain"/>
    <property type="match status" value="1"/>
</dbReference>
<dbReference type="PANTHER" id="PTHR43595:SF2">
    <property type="entry name" value="SMALL RIBOSOMAL SUBUNIT PROTEIN MS42"/>
    <property type="match status" value="1"/>
</dbReference>
<dbReference type="PRINTS" id="PR01703">
    <property type="entry name" value="MNSODISMTASE"/>
</dbReference>
<dbReference type="EMBL" id="JADEWL010000022">
    <property type="protein sequence ID" value="MBE9212980.1"/>
    <property type="molecule type" value="Genomic_DNA"/>
</dbReference>
<dbReference type="RefSeq" id="WP_193919429.1">
    <property type="nucleotide sequence ID" value="NZ_JADEWL010000022.1"/>
</dbReference>
<dbReference type="Pfam" id="PF00081">
    <property type="entry name" value="Sod_Fe_N"/>
    <property type="match status" value="1"/>
</dbReference>
<feature type="binding site" evidence="6">
    <location>
        <position position="210"/>
    </location>
    <ligand>
        <name>Mn(2+)</name>
        <dbReference type="ChEBI" id="CHEBI:29035"/>
    </ligand>
</feature>
<dbReference type="InterPro" id="IPR036314">
    <property type="entry name" value="SOD_C_sf"/>
</dbReference>
<evidence type="ECO:0000256" key="4">
    <source>
        <dbReference type="ARBA" id="ARBA00022723"/>
    </source>
</evidence>
<name>A0A8J7JU34_9CYAN</name>
<feature type="domain" description="Manganese/iron superoxide dismutase N-terminal" evidence="9">
    <location>
        <begin position="45"/>
        <end position="131"/>
    </location>
</feature>
<dbReference type="SUPFAM" id="SSF54719">
    <property type="entry name" value="Fe,Mn superoxide dismutase (SOD), C-terminal domain"/>
    <property type="match status" value="1"/>
</dbReference>
<dbReference type="GO" id="GO:0005737">
    <property type="term" value="C:cytoplasm"/>
    <property type="evidence" value="ECO:0007669"/>
    <property type="project" value="TreeGrafter"/>
</dbReference>
<evidence type="ECO:0000313" key="11">
    <source>
        <dbReference type="EMBL" id="MBE9212980.1"/>
    </source>
</evidence>
<dbReference type="InterPro" id="IPR019833">
    <property type="entry name" value="Mn/Fe_SOD_BS"/>
</dbReference>
<evidence type="ECO:0000256" key="7">
    <source>
        <dbReference type="RuleBase" id="RU000414"/>
    </source>
</evidence>
<dbReference type="InterPro" id="IPR019831">
    <property type="entry name" value="Mn/Fe_SOD_N"/>
</dbReference>
<organism evidence="11 12">
    <name type="scientific">Plectonema cf. radiosum LEGE 06105</name>
    <dbReference type="NCBI Taxonomy" id="945769"/>
    <lineage>
        <taxon>Bacteria</taxon>
        <taxon>Bacillati</taxon>
        <taxon>Cyanobacteriota</taxon>
        <taxon>Cyanophyceae</taxon>
        <taxon>Oscillatoriophycideae</taxon>
        <taxon>Oscillatoriales</taxon>
        <taxon>Microcoleaceae</taxon>
        <taxon>Plectonema</taxon>
    </lineage>
</organism>
<feature type="binding site" evidence="6">
    <location>
        <position position="68"/>
    </location>
    <ligand>
        <name>Mn(2+)</name>
        <dbReference type="ChEBI" id="CHEBI:29035"/>
    </ligand>
</feature>
<protein>
    <recommendedName>
        <fullName evidence="3 7">Superoxide dismutase</fullName>
        <ecNumber evidence="3 7">1.15.1.1</ecNumber>
    </recommendedName>
</protein>
<evidence type="ECO:0000259" key="9">
    <source>
        <dbReference type="Pfam" id="PF00081"/>
    </source>
</evidence>
<dbReference type="GO" id="GO:0046872">
    <property type="term" value="F:metal ion binding"/>
    <property type="evidence" value="ECO:0007669"/>
    <property type="project" value="UniProtKB-KW"/>
</dbReference>
<evidence type="ECO:0000256" key="5">
    <source>
        <dbReference type="ARBA" id="ARBA00023002"/>
    </source>
</evidence>
<dbReference type="InterPro" id="IPR001189">
    <property type="entry name" value="Mn/Fe_SOD"/>
</dbReference>
<dbReference type="InterPro" id="IPR019832">
    <property type="entry name" value="Mn/Fe_SOD_C"/>
</dbReference>
<comment type="caution">
    <text evidence="11">The sequence shown here is derived from an EMBL/GenBank/DDBJ whole genome shotgun (WGS) entry which is preliminary data.</text>
</comment>
<evidence type="ECO:0000259" key="10">
    <source>
        <dbReference type="Pfam" id="PF02777"/>
    </source>
</evidence>
<dbReference type="Gene3D" id="3.55.40.20">
    <property type="entry name" value="Iron/manganese superoxide dismutase, C-terminal domain"/>
    <property type="match status" value="1"/>
</dbReference>
<keyword evidence="12" id="KW-1185">Reference proteome</keyword>
<evidence type="ECO:0000256" key="2">
    <source>
        <dbReference type="ARBA" id="ARBA00011738"/>
    </source>
</evidence>
<comment type="function">
    <text evidence="7">Destroys radicals which are normally produced within the cells and which are toxic to biological systems.</text>
</comment>
<dbReference type="Proteomes" id="UP000620559">
    <property type="component" value="Unassembled WGS sequence"/>
</dbReference>
<dbReference type="EC" id="1.15.1.1" evidence="3 7"/>
<feature type="binding site" evidence="6">
    <location>
        <position position="206"/>
    </location>
    <ligand>
        <name>Mn(2+)</name>
        <dbReference type="ChEBI" id="CHEBI:29035"/>
    </ligand>
</feature>
<feature type="domain" description="Manganese/iron superoxide dismutase C-terminal" evidence="10">
    <location>
        <begin position="138"/>
        <end position="239"/>
    </location>
</feature>
<keyword evidence="4 6" id="KW-0479">Metal-binding</keyword>
<feature type="signal peptide" evidence="8">
    <location>
        <begin position="1"/>
        <end position="27"/>
    </location>
</feature>
<comment type="subunit">
    <text evidence="2">Homodimer.</text>
</comment>
<dbReference type="Pfam" id="PF02777">
    <property type="entry name" value="Sod_Fe_C"/>
    <property type="match status" value="1"/>
</dbReference>
<dbReference type="GO" id="GO:0004784">
    <property type="term" value="F:superoxide dismutase activity"/>
    <property type="evidence" value="ECO:0007669"/>
    <property type="project" value="UniProtKB-EC"/>
</dbReference>
<dbReference type="SUPFAM" id="SSF46609">
    <property type="entry name" value="Fe,Mn superoxide dismutase (SOD), N-terminal domain"/>
    <property type="match status" value="1"/>
</dbReference>
<evidence type="ECO:0000256" key="1">
    <source>
        <dbReference type="ARBA" id="ARBA00008714"/>
    </source>
</evidence>
<feature type="chain" id="PRO_5035163153" description="Superoxide dismutase" evidence="8">
    <location>
        <begin position="28"/>
        <end position="247"/>
    </location>
</feature>
<dbReference type="AlphaFoldDB" id="A0A8J7JU34"/>
<dbReference type="PROSITE" id="PS00088">
    <property type="entry name" value="SOD_MN"/>
    <property type="match status" value="1"/>
</dbReference>
<dbReference type="FunFam" id="3.55.40.20:FF:000001">
    <property type="entry name" value="Superoxide dismutase"/>
    <property type="match status" value="1"/>
</dbReference>
<comment type="catalytic activity">
    <reaction evidence="7">
        <text>2 superoxide + 2 H(+) = H2O2 + O2</text>
        <dbReference type="Rhea" id="RHEA:20696"/>
        <dbReference type="ChEBI" id="CHEBI:15378"/>
        <dbReference type="ChEBI" id="CHEBI:15379"/>
        <dbReference type="ChEBI" id="CHEBI:16240"/>
        <dbReference type="ChEBI" id="CHEBI:18421"/>
        <dbReference type="EC" id="1.15.1.1"/>
    </reaction>
</comment>
<proteinExistence type="inferred from homology"/>
<evidence type="ECO:0000256" key="3">
    <source>
        <dbReference type="ARBA" id="ARBA00012682"/>
    </source>
</evidence>
<gene>
    <name evidence="11" type="ORF">IQ247_09825</name>
</gene>
<evidence type="ECO:0000256" key="6">
    <source>
        <dbReference type="PIRSR" id="PIRSR000349-1"/>
    </source>
</evidence>
<accession>A0A8J7JU34</accession>
<dbReference type="PIRSF" id="PIRSF000349">
    <property type="entry name" value="SODismutase"/>
    <property type="match status" value="1"/>
</dbReference>
<comment type="similarity">
    <text evidence="1 7">Belongs to the iron/manganese superoxide dismutase family.</text>
</comment>
<dbReference type="FunFam" id="1.10.287.990:FF:000001">
    <property type="entry name" value="Superoxide dismutase"/>
    <property type="match status" value="1"/>
</dbReference>
<reference evidence="11" key="1">
    <citation type="submission" date="2020-10" db="EMBL/GenBank/DDBJ databases">
        <authorList>
            <person name="Castelo-Branco R."/>
            <person name="Eusebio N."/>
            <person name="Adriana R."/>
            <person name="Vieira A."/>
            <person name="Brugerolle De Fraissinette N."/>
            <person name="Rezende De Castro R."/>
            <person name="Schneider M.P."/>
            <person name="Vasconcelos V."/>
            <person name="Leao P.N."/>
        </authorList>
    </citation>
    <scope>NUCLEOTIDE SEQUENCE</scope>
    <source>
        <strain evidence="11">LEGE 06105</strain>
    </source>
</reference>
<feature type="binding site" evidence="6">
    <location>
        <position position="123"/>
    </location>
    <ligand>
        <name>Mn(2+)</name>
        <dbReference type="ChEBI" id="CHEBI:29035"/>
    </ligand>
</feature>
<keyword evidence="5 7" id="KW-0560">Oxidoreductase</keyword>
<keyword evidence="8" id="KW-0732">Signal</keyword>
<dbReference type="InterPro" id="IPR036324">
    <property type="entry name" value="Mn/Fe_SOD_N_sf"/>
</dbReference>
<evidence type="ECO:0000313" key="12">
    <source>
        <dbReference type="Proteomes" id="UP000620559"/>
    </source>
</evidence>
<sequence length="247" mass="28112">MTLKRRHFLYLLGVGVSTFALESSALANEKSSTSTIAQNSSDAVKLPPLPYDYKALEPHIDARTMEFHHDKHHAAYVKNLNAALNKHPELKQKSVEELLVNLNAVPQDIRNTVRNNGGGHVNHSMFWKIMKPNGGGEPNGAIATAINDNFGSFIDFKNQFNEAGAKRFGSGWAWLVRNKNGKLEVMSTANQDSPFSEGKYPIMGNDVWEHAYYLNYQNRRNDYLEAWWNTINWDEVNQRFEQAQKFV</sequence>
<evidence type="ECO:0000256" key="8">
    <source>
        <dbReference type="SAM" id="SignalP"/>
    </source>
</evidence>
<dbReference type="PANTHER" id="PTHR43595">
    <property type="entry name" value="37S RIBOSOMAL PROTEIN S26, MITOCHONDRIAL"/>
    <property type="match status" value="1"/>
</dbReference>